<feature type="transmembrane region" description="Helical" evidence="5">
    <location>
        <begin position="99"/>
        <end position="119"/>
    </location>
</feature>
<dbReference type="GO" id="GO:0055085">
    <property type="term" value="P:transmembrane transport"/>
    <property type="evidence" value="ECO:0007669"/>
    <property type="project" value="InterPro"/>
</dbReference>
<dbReference type="GO" id="GO:0016020">
    <property type="term" value="C:membrane"/>
    <property type="evidence" value="ECO:0007669"/>
    <property type="project" value="UniProtKB-SubCell"/>
</dbReference>
<keyword evidence="3 5" id="KW-1133">Transmembrane helix</keyword>
<dbReference type="STRING" id="54.SAMN02745121_04107"/>
<dbReference type="InterPro" id="IPR001902">
    <property type="entry name" value="SLC26A/SulP_fam"/>
</dbReference>
<evidence type="ECO:0000256" key="2">
    <source>
        <dbReference type="ARBA" id="ARBA00022692"/>
    </source>
</evidence>
<comment type="subcellular location">
    <subcellularLocation>
        <location evidence="1">Membrane</location>
        <topology evidence="1">Multi-pass membrane protein</topology>
    </subcellularLocation>
</comment>
<evidence type="ECO:0000259" key="6">
    <source>
        <dbReference type="PROSITE" id="PS50801"/>
    </source>
</evidence>
<feature type="transmembrane region" description="Helical" evidence="5">
    <location>
        <begin position="126"/>
        <end position="145"/>
    </location>
</feature>
<dbReference type="Pfam" id="PF00916">
    <property type="entry name" value="Sulfate_transp"/>
    <property type="match status" value="1"/>
</dbReference>
<dbReference type="Gene3D" id="3.30.750.24">
    <property type="entry name" value="STAS domain"/>
    <property type="match status" value="1"/>
</dbReference>
<sequence>MSNRNVPADGLAGLRQNLQSDLVAGFLVFLIALPLSLGISMASGFPPVAGIFTAIIGGLVVSLFMGARVTIKGPAAGLIVIALGCIEELSRGVPPTLGYQYALAVIVAAGVIQIVFGLIRAGVMADFFPSAAVHGMLAAIGIIIASKQMHVMVGVDPTAKTPLGQLAELPQRFIDNNPEIALIGLLSLAILVIMPRLRHPLVRKIPAPLVVLLLSIPLGIYFDLDHEHNYRFAGHEYHLAPTMLVNRLDNLLGMVTFPDFSLLASWTSIKWIIAFALVGSIESVASAKAVDTLDPYKRKSDFNRDLLAVGVGNTAAGMIGGLPMISEIVRSSANINNGAKTRWANFFHGAFLLGFVVLAPGLIHMIPKAALAAMLVFTGFRLAHPREFVHTAQVGKDQLLVFLVTIAVTVGEDLLLGIFAGIFTKLLLHIARGAPLSALFKPDLEVRDDGANTTRITARKAAIFSNYIGLKRAIDRVPAPRDIVVDLHATRLVDHTVMERLHELARDMEHEGRELTVVGLEGHKPVSGNTLAARTRPA</sequence>
<evidence type="ECO:0000313" key="7">
    <source>
        <dbReference type="EMBL" id="SFE39817.1"/>
    </source>
</evidence>
<dbReference type="InterPro" id="IPR002645">
    <property type="entry name" value="STAS_dom"/>
</dbReference>
<dbReference type="Proteomes" id="UP000199400">
    <property type="component" value="Unassembled WGS sequence"/>
</dbReference>
<dbReference type="InterPro" id="IPR011547">
    <property type="entry name" value="SLC26A/SulP_dom"/>
</dbReference>
<name>A0A1I2A7R0_9BACT</name>
<dbReference type="PROSITE" id="PS50801">
    <property type="entry name" value="STAS"/>
    <property type="match status" value="1"/>
</dbReference>
<feature type="transmembrane region" description="Helical" evidence="5">
    <location>
        <begin position="306"/>
        <end position="326"/>
    </location>
</feature>
<keyword evidence="2 5" id="KW-0812">Transmembrane</keyword>
<organism evidence="7 8">
    <name type="scientific">Nannocystis exedens</name>
    <dbReference type="NCBI Taxonomy" id="54"/>
    <lineage>
        <taxon>Bacteria</taxon>
        <taxon>Pseudomonadati</taxon>
        <taxon>Myxococcota</taxon>
        <taxon>Polyangia</taxon>
        <taxon>Nannocystales</taxon>
        <taxon>Nannocystaceae</taxon>
        <taxon>Nannocystis</taxon>
    </lineage>
</organism>
<dbReference type="EMBL" id="FOMX01000013">
    <property type="protein sequence ID" value="SFE39817.1"/>
    <property type="molecule type" value="Genomic_DNA"/>
</dbReference>
<dbReference type="RefSeq" id="WP_096327887.1">
    <property type="nucleotide sequence ID" value="NZ_FOMX01000013.1"/>
</dbReference>
<feature type="transmembrane region" description="Helical" evidence="5">
    <location>
        <begin position="205"/>
        <end position="222"/>
    </location>
</feature>
<feature type="domain" description="STAS" evidence="6">
    <location>
        <begin position="470"/>
        <end position="521"/>
    </location>
</feature>
<evidence type="ECO:0000256" key="4">
    <source>
        <dbReference type="ARBA" id="ARBA00023136"/>
    </source>
</evidence>
<feature type="transmembrane region" description="Helical" evidence="5">
    <location>
        <begin position="399"/>
        <end position="423"/>
    </location>
</feature>
<evidence type="ECO:0000256" key="1">
    <source>
        <dbReference type="ARBA" id="ARBA00004141"/>
    </source>
</evidence>
<feature type="transmembrane region" description="Helical" evidence="5">
    <location>
        <begin position="21"/>
        <end position="42"/>
    </location>
</feature>
<feature type="transmembrane region" description="Helical" evidence="5">
    <location>
        <begin position="263"/>
        <end position="285"/>
    </location>
</feature>
<gene>
    <name evidence="7" type="ORF">SAMN02745121_04107</name>
</gene>
<dbReference type="AlphaFoldDB" id="A0A1I2A7R0"/>
<evidence type="ECO:0000313" key="8">
    <source>
        <dbReference type="Proteomes" id="UP000199400"/>
    </source>
</evidence>
<reference evidence="8" key="1">
    <citation type="submission" date="2016-10" db="EMBL/GenBank/DDBJ databases">
        <authorList>
            <person name="Varghese N."/>
            <person name="Submissions S."/>
        </authorList>
    </citation>
    <scope>NUCLEOTIDE SEQUENCE [LARGE SCALE GENOMIC DNA]</scope>
    <source>
        <strain evidence="8">ATCC 25963</strain>
    </source>
</reference>
<dbReference type="InterPro" id="IPR036513">
    <property type="entry name" value="STAS_dom_sf"/>
</dbReference>
<dbReference type="PANTHER" id="PTHR11814">
    <property type="entry name" value="SULFATE TRANSPORTER"/>
    <property type="match status" value="1"/>
</dbReference>
<feature type="transmembrane region" description="Helical" evidence="5">
    <location>
        <begin position="346"/>
        <end position="378"/>
    </location>
</feature>
<evidence type="ECO:0000256" key="5">
    <source>
        <dbReference type="SAM" id="Phobius"/>
    </source>
</evidence>
<keyword evidence="4 5" id="KW-0472">Membrane</keyword>
<proteinExistence type="predicted"/>
<accession>A0A1I2A7R0</accession>
<dbReference type="OrthoDB" id="9769739at2"/>
<feature type="transmembrane region" description="Helical" evidence="5">
    <location>
        <begin position="48"/>
        <end position="67"/>
    </location>
</feature>
<protein>
    <submittedName>
        <fullName evidence="7">Sulfate permease, MFS superfamily</fullName>
    </submittedName>
</protein>
<evidence type="ECO:0000256" key="3">
    <source>
        <dbReference type="ARBA" id="ARBA00022989"/>
    </source>
</evidence>
<keyword evidence="8" id="KW-1185">Reference proteome</keyword>